<dbReference type="PRINTS" id="PR00489">
    <property type="entry name" value="FRIZZLED"/>
</dbReference>
<accession>A0ABM5JFH2</accession>
<feature type="domain" description="CCHC-type" evidence="10">
    <location>
        <begin position="405"/>
        <end position="420"/>
    </location>
</feature>
<dbReference type="SMART" id="SM01330">
    <property type="entry name" value="Frizzled"/>
    <property type="match status" value="1"/>
</dbReference>
<dbReference type="InterPro" id="IPR005312">
    <property type="entry name" value="DUF1759"/>
</dbReference>
<dbReference type="Gene3D" id="3.30.420.10">
    <property type="entry name" value="Ribonuclease H-like superfamily/Ribonuclease H"/>
    <property type="match status" value="1"/>
</dbReference>
<dbReference type="PROSITE" id="PS50994">
    <property type="entry name" value="INTEGRASE"/>
    <property type="match status" value="1"/>
</dbReference>
<evidence type="ECO:0000313" key="14">
    <source>
        <dbReference type="Proteomes" id="UP001652680"/>
    </source>
</evidence>
<keyword evidence="7" id="KW-0479">Metal-binding</keyword>
<dbReference type="SUPFAM" id="SSF56672">
    <property type="entry name" value="DNA/RNA polymerases"/>
    <property type="match status" value="1"/>
</dbReference>
<evidence type="ECO:0000259" key="11">
    <source>
        <dbReference type="PROSITE" id="PS50261"/>
    </source>
</evidence>
<keyword evidence="7" id="KW-0862">Zinc</keyword>
<dbReference type="Pfam" id="PF17921">
    <property type="entry name" value="Integrase_H2C2"/>
    <property type="match status" value="1"/>
</dbReference>
<reference evidence="13" key="2">
    <citation type="submission" date="2025-05" db="UniProtKB">
        <authorList>
            <consortium name="EnsemblMetazoa"/>
        </authorList>
    </citation>
    <scope>IDENTIFICATION</scope>
</reference>
<dbReference type="InterPro" id="IPR040676">
    <property type="entry name" value="DUF5641"/>
</dbReference>
<feature type="transmembrane region" description="Helical" evidence="9">
    <location>
        <begin position="1809"/>
        <end position="1829"/>
    </location>
</feature>
<dbReference type="InterPro" id="IPR001584">
    <property type="entry name" value="Integrase_cat-core"/>
</dbReference>
<feature type="transmembrane region" description="Helical" evidence="9">
    <location>
        <begin position="1907"/>
        <end position="1928"/>
    </location>
</feature>
<feature type="transmembrane region" description="Helical" evidence="9">
    <location>
        <begin position="1775"/>
        <end position="1797"/>
    </location>
</feature>
<dbReference type="PROSITE" id="PS50261">
    <property type="entry name" value="G_PROTEIN_RECEP_F2_4"/>
    <property type="match status" value="1"/>
</dbReference>
<dbReference type="InterPro" id="IPR000539">
    <property type="entry name" value="Frizzled/Smoothened_7TM"/>
</dbReference>
<evidence type="ECO:0000256" key="5">
    <source>
        <dbReference type="ARBA" id="ARBA00023136"/>
    </source>
</evidence>
<dbReference type="Gene3D" id="3.30.70.270">
    <property type="match status" value="1"/>
</dbReference>
<feature type="domain" description="Integrase catalytic" evidence="12">
    <location>
        <begin position="1471"/>
        <end position="1663"/>
    </location>
</feature>
<evidence type="ECO:0000256" key="1">
    <source>
        <dbReference type="ARBA" id="ARBA00004141"/>
    </source>
</evidence>
<dbReference type="InterPro" id="IPR036875">
    <property type="entry name" value="Znf_CCHC_sf"/>
</dbReference>
<evidence type="ECO:0000256" key="2">
    <source>
        <dbReference type="ARBA" id="ARBA00008077"/>
    </source>
</evidence>
<dbReference type="PROSITE" id="PS50158">
    <property type="entry name" value="ZF_CCHC"/>
    <property type="match status" value="1"/>
</dbReference>
<evidence type="ECO:0000259" key="12">
    <source>
        <dbReference type="PROSITE" id="PS50994"/>
    </source>
</evidence>
<evidence type="ECO:0000256" key="7">
    <source>
        <dbReference type="PROSITE-ProRule" id="PRU00047"/>
    </source>
</evidence>
<sequence length="2108" mass="238394">MDQLKLLKAARSRAKASITRLLTASQDPRAGSNWEIDEITVSLERLNNVWKEFETISDQMALYEENEGYVDPAIDNERYEDKYLQANTLFHTIKRRCQSSNESDREGSGGRQSGNLGDAASSSSGWGNESLARFLQQQQELNERLAEQQSTFLRANSAANVMHNELPKIHIKVFTGDYKEWPAFKNIFESTIHSKQHLTAIQKFHYLKTYITGEASDLIRHMPITDAAYEAAWSCLIDRYNRPRHIVNTLLETFVNLPSTSKADVTVLRKVTDGATEIVRGLDAAGQTNRDCWIIHFILAKIDAETRRKWIEGSRELESPSVNDLLKFLDRRCEEFELSKSDSDIDFKGGPQPSKAKRSSHALVSMEENACAKCNSKEHKIYGCPKFAEASIEQRRTFVKAKSLCFNCLKHGHVSRKCESKFTCRFCHNRHHSLLHVDISGSQAAVTTTQPHTDEKHISSAPEEAAGTISHIARAQVAPTVESLCNGSTTATRPQGLRKSALPTALVFVKNAQGSHTTCRVLLDSGSELSYISERCVQALGLSRSPSRILVSGISSIKAETTRGCSTLDMQSRISDHTMKVRAHVLSKITSTLARHDIDASALKVFAGFELADSNYQSLAPVDILLGSDYVWTVFTGQKMFDVQGNIIAISTIFGWVITSIITTGYSSTTTMHTAIDIDSTLRRFWELEDVNQEFHGKPEDDEVEQHFVKTHSRDSKGRYIVELPFKNSNEQFSDTLQGALARFRGVERRLKKDPDLHSQYVQFMREYLQLGHMRELSPGDIDKGPNFYLPHHPVITQKLRVVFDGSFKDTYGKSLNDALHIGPSILRNLFLICMRFRMYKFVFSADIVKMYRQIFVAANHCCYQRIVWREDESTPIKHYELSTVTYGTSSAPFLAVRVLDQLAHDHQHEFPTAARILKEQFYVDDVLTGAHTEEELIRNQKELIQLMKCAGMELGKWVSNSSRITDRATSTTEVQDKGSNPTAKVLGIHWNPEEDTLSYKVCLTPNPDNTKRQVLSDVARIFDPLGILSPVVVQLKILFQELWLLDLGWDTELPPKITDWWNKCRNDLYILQELRLPRFVENNGDHIELHGFSDASIKAYSAVIYSRVVRADGTVSVSLIAGKTRVAPLKQQSLPRLELCGALLLSRLILSVKDSLQHKNIKIHAWCDSTIVLAWLSHPPSKLKTFVANRSSEILDALPRSSWHHVNTKENPADCATRGMLAADLLHFDLWWMGPSWLQDPEKLSVKLSCTKFRSSLSDNPGKEEVKSTALTTQQGGSFSPIEALTQRVSSWTKLVHVVAYALRFIQRTRAIKTVALTNGARLTYEEIQAARILCLQEAQKCFMEDRNLLAENKQLRSRSQLIKLSPFAGKDGLLRVGGRLGNSQLPADVKHPILLPKSHRITRMILEHEHIANLHPGVSALFVITRQKYWIFGARNLIRNLVHNCIKCFRQRNITEHQFMADLPGIRITEALPFQHSGCDYAGPFILKERRGRNPRKTKGYICLFVCLVTSAIHLELATDLSTDTFLACLRRFMSLRGKCSQIFSDNGTNFVGAKRALDEMQQHLSSQEHQHTVTQSLANDGIKWSFIPPHSPHWGGKWESSVRSVKLHLRRVVGKAVLTFEQMQTLIVQISAVVNSRPLCYTPDTDLTYLSPAHFLIGRPFTTVPEGDLTHLPINRLDYWQHLQSMYQGFWKRWHQEYLTSLQQRQKWNNKEHNIAVGNVVLVKDSNLPPAAWILARVLEAHHGPDGLDLHDCGAPCHAMFFPERERTVLRYWVGSWAAVCVASCLFTVLTFLIDSSRFRYPERAIVFLAVCYLVVGCAYVAGLGAGDSVSCREPFPPPVKLGRLQMMSTITQGHRQTTSCTVLFMALYFCCMAAFAWWSCLAFAWFLAAGLKWGHEAIENKSHLFHLVAWAVPALQTISVLALAKVEGDILSGVCFVGQLDTHSLGAFLILPLCIYLSIGALFLLAGFISLFRIRTVMKTDGKRTDKLERLMLRIGFFSGLFILPAVGLLGCLFYEYYNFDEWMIQWHRDICKPFSIPCPSARAPGSPEARPIFQIFMVKYLCSMLVGVTSSVWLYSSKTMVSWRNFVERLQGKEPRTRAQAYV</sequence>
<organism evidence="13 14">
    <name type="scientific">Drosophila rhopaloa</name>
    <name type="common">Fruit fly</name>
    <dbReference type="NCBI Taxonomy" id="1041015"/>
    <lineage>
        <taxon>Eukaryota</taxon>
        <taxon>Metazoa</taxon>
        <taxon>Ecdysozoa</taxon>
        <taxon>Arthropoda</taxon>
        <taxon>Hexapoda</taxon>
        <taxon>Insecta</taxon>
        <taxon>Pterygota</taxon>
        <taxon>Neoptera</taxon>
        <taxon>Endopterygota</taxon>
        <taxon>Diptera</taxon>
        <taxon>Brachycera</taxon>
        <taxon>Muscomorpha</taxon>
        <taxon>Ephydroidea</taxon>
        <taxon>Drosophilidae</taxon>
        <taxon>Drosophila</taxon>
        <taxon>Sophophora</taxon>
    </lineage>
</organism>
<dbReference type="Pfam" id="PF18701">
    <property type="entry name" value="DUF5641"/>
    <property type="match status" value="1"/>
</dbReference>
<dbReference type="SUPFAM" id="SSF57756">
    <property type="entry name" value="Retrovirus zinc finger-like domains"/>
    <property type="match status" value="1"/>
</dbReference>
<feature type="transmembrane region" description="Helical" evidence="9">
    <location>
        <begin position="2057"/>
        <end position="2080"/>
    </location>
</feature>
<dbReference type="CDD" id="cd01644">
    <property type="entry name" value="RT_pepA17"/>
    <property type="match status" value="1"/>
</dbReference>
<feature type="transmembrane region" description="Helical" evidence="9">
    <location>
        <begin position="1948"/>
        <end position="1978"/>
    </location>
</feature>
<protein>
    <recommendedName>
        <fullName evidence="15">Endonuclease</fullName>
    </recommendedName>
</protein>
<feature type="transmembrane region" description="Helical" evidence="9">
    <location>
        <begin position="1999"/>
        <end position="2022"/>
    </location>
</feature>
<dbReference type="Gene3D" id="3.10.10.10">
    <property type="entry name" value="HIV Type 1 Reverse Transcriptase, subunit A, domain 1"/>
    <property type="match status" value="1"/>
</dbReference>
<dbReference type="Pfam" id="PF01534">
    <property type="entry name" value="Frizzled"/>
    <property type="match status" value="1"/>
</dbReference>
<evidence type="ECO:0000256" key="3">
    <source>
        <dbReference type="ARBA" id="ARBA00022692"/>
    </source>
</evidence>
<dbReference type="InterPro" id="IPR041588">
    <property type="entry name" value="Integrase_H2C2"/>
</dbReference>
<keyword evidence="5 9" id="KW-0472">Membrane</keyword>
<reference evidence="14" key="1">
    <citation type="journal article" date="2021" name="Elife">
        <title>Highly contiguous assemblies of 101 drosophilid genomes.</title>
        <authorList>
            <person name="Kim B.Y."/>
            <person name="Wang J.R."/>
            <person name="Miller D.E."/>
            <person name="Barmina O."/>
            <person name="Delaney E."/>
            <person name="Thompson A."/>
            <person name="Comeault A.A."/>
            <person name="Peede D."/>
            <person name="D'Agostino E.R."/>
            <person name="Pelaez J."/>
            <person name="Aguilar J.M."/>
            <person name="Haji D."/>
            <person name="Matsunaga T."/>
            <person name="Armstrong E.E."/>
            <person name="Zych M."/>
            <person name="Ogawa Y."/>
            <person name="Stamenkovic-Radak M."/>
            <person name="Jelic M."/>
            <person name="Veselinovic M.S."/>
            <person name="Tanaskovic M."/>
            <person name="Eric P."/>
            <person name="Gao J.J."/>
            <person name="Katoh T.K."/>
            <person name="Toda M.J."/>
            <person name="Watabe H."/>
            <person name="Watada M."/>
            <person name="Davis J.S."/>
            <person name="Moyle L.C."/>
            <person name="Manoli G."/>
            <person name="Bertolini E."/>
            <person name="Kostal V."/>
            <person name="Hawley R.S."/>
            <person name="Takahashi A."/>
            <person name="Jones C.D."/>
            <person name="Price D.K."/>
            <person name="Whiteman N."/>
            <person name="Kopp A."/>
            <person name="Matute D.R."/>
            <person name="Petrov D.A."/>
        </authorList>
    </citation>
    <scope>NUCLEOTIDE SEQUENCE [LARGE SCALE GENOMIC DNA]</scope>
</reference>
<dbReference type="Pfam" id="PF03564">
    <property type="entry name" value="DUF1759"/>
    <property type="match status" value="1"/>
</dbReference>
<dbReference type="PANTHER" id="PTHR47331">
    <property type="entry name" value="PHD-TYPE DOMAIN-CONTAINING PROTEIN"/>
    <property type="match status" value="1"/>
</dbReference>
<evidence type="ECO:0008006" key="15">
    <source>
        <dbReference type="Google" id="ProtNLM"/>
    </source>
</evidence>
<name>A0ABM5JFH2_DRORH</name>
<dbReference type="EnsemblMetazoa" id="XM_044461632.1">
    <property type="protein sequence ID" value="XP_044317567.1"/>
    <property type="gene ID" value="LOC108037629"/>
</dbReference>
<dbReference type="SUPFAM" id="SSF53098">
    <property type="entry name" value="Ribonuclease H-like"/>
    <property type="match status" value="1"/>
</dbReference>
<proteinExistence type="inferred from homology"/>
<evidence type="ECO:0000256" key="8">
    <source>
        <dbReference type="SAM" id="MobiDB-lite"/>
    </source>
</evidence>
<dbReference type="InterPro" id="IPR001878">
    <property type="entry name" value="Znf_CCHC"/>
</dbReference>
<dbReference type="GeneID" id="108037629"/>
<comment type="similarity">
    <text evidence="2">Belongs to the G-protein coupled receptor Fz/Smo family.</text>
</comment>
<feature type="transmembrane region" description="Helical" evidence="9">
    <location>
        <begin position="1869"/>
        <end position="1895"/>
    </location>
</feature>
<dbReference type="PANTHER" id="PTHR47331:SF1">
    <property type="entry name" value="GAG-LIKE PROTEIN"/>
    <property type="match status" value="1"/>
</dbReference>
<evidence type="ECO:0000313" key="13">
    <source>
        <dbReference type="EnsemblMetazoa" id="XP_044317567.1"/>
    </source>
</evidence>
<dbReference type="SMART" id="SM00343">
    <property type="entry name" value="ZnF_C2HC"/>
    <property type="match status" value="2"/>
</dbReference>
<dbReference type="InterPro" id="IPR012337">
    <property type="entry name" value="RNaseH-like_sf"/>
</dbReference>
<keyword evidence="6" id="KW-0675">Receptor</keyword>
<dbReference type="CDD" id="cd15248">
    <property type="entry name" value="7tmF_FZD1_insect"/>
    <property type="match status" value="1"/>
</dbReference>
<comment type="subcellular location">
    <subcellularLocation>
        <location evidence="1">Membrane</location>
        <topology evidence="1">Multi-pass membrane protein</topology>
    </subcellularLocation>
</comment>
<dbReference type="InterPro" id="IPR021109">
    <property type="entry name" value="Peptidase_aspartic_dom_sf"/>
</dbReference>
<dbReference type="RefSeq" id="XP_044317567.1">
    <property type="nucleotide sequence ID" value="XM_044461632.1"/>
</dbReference>
<dbReference type="Gene3D" id="2.40.70.10">
    <property type="entry name" value="Acid Proteases"/>
    <property type="match status" value="1"/>
</dbReference>
<dbReference type="InterPro" id="IPR043502">
    <property type="entry name" value="DNA/RNA_pol_sf"/>
</dbReference>
<keyword evidence="14" id="KW-1185">Reference proteome</keyword>
<dbReference type="Pfam" id="PF05380">
    <property type="entry name" value="Peptidase_A17"/>
    <property type="match status" value="1"/>
</dbReference>
<evidence type="ECO:0000256" key="4">
    <source>
        <dbReference type="ARBA" id="ARBA00022989"/>
    </source>
</evidence>
<evidence type="ECO:0000256" key="6">
    <source>
        <dbReference type="ARBA" id="ARBA00023170"/>
    </source>
</evidence>
<evidence type="ECO:0000256" key="9">
    <source>
        <dbReference type="SAM" id="Phobius"/>
    </source>
</evidence>
<dbReference type="Gene3D" id="1.20.1070.10">
    <property type="entry name" value="Rhodopsin 7-helix transmembrane proteins"/>
    <property type="match status" value="1"/>
</dbReference>
<dbReference type="InterPro" id="IPR017981">
    <property type="entry name" value="GPCR_2-like_7TM"/>
</dbReference>
<dbReference type="InterPro" id="IPR008042">
    <property type="entry name" value="Retrotrans_Pao"/>
</dbReference>
<feature type="region of interest" description="Disordered" evidence="8">
    <location>
        <begin position="95"/>
        <end position="125"/>
    </location>
</feature>
<evidence type="ECO:0000259" key="10">
    <source>
        <dbReference type="PROSITE" id="PS50158"/>
    </source>
</evidence>
<keyword evidence="4 9" id="KW-1133">Transmembrane helix</keyword>
<feature type="domain" description="G-protein coupled receptors family 2 profile 2" evidence="11">
    <location>
        <begin position="1773"/>
        <end position="2087"/>
    </location>
</feature>
<dbReference type="InterPro" id="IPR043128">
    <property type="entry name" value="Rev_trsase/Diguanyl_cyclase"/>
</dbReference>
<dbReference type="Proteomes" id="UP001652680">
    <property type="component" value="Unassembled WGS sequence"/>
</dbReference>
<keyword evidence="3 9" id="KW-0812">Transmembrane</keyword>
<keyword evidence="7" id="KW-0863">Zinc-finger</keyword>
<dbReference type="CDD" id="cd00303">
    <property type="entry name" value="retropepsin_like"/>
    <property type="match status" value="1"/>
</dbReference>
<dbReference type="InterPro" id="IPR036397">
    <property type="entry name" value="RNaseH_sf"/>
</dbReference>